<dbReference type="AlphaFoldDB" id="J9E207"/>
<sequence length="102" mass="12146">MSDIQTSHNKEQKVPFSASSFKSLSRRYLPGDISGSRRINEENLARADNRLQVPSRQMMSREKSLPRFKAYERLKERRCLEEYLSIMTFCIEINLLYKYFCI</sequence>
<gene>
    <name evidence="2" type="ORF">WUBG_12922</name>
</gene>
<dbReference type="Proteomes" id="UP000004810">
    <property type="component" value="Unassembled WGS sequence"/>
</dbReference>
<evidence type="ECO:0000313" key="3">
    <source>
        <dbReference type="Proteomes" id="UP000004810"/>
    </source>
</evidence>
<proteinExistence type="predicted"/>
<accession>J9E207</accession>
<reference evidence="3" key="1">
    <citation type="submission" date="2012-08" db="EMBL/GenBank/DDBJ databases">
        <title>The Genome Sequence of Wuchereria bancrofti.</title>
        <authorList>
            <person name="Nutman T.B."/>
            <person name="Fink D.L."/>
            <person name="Russ C."/>
            <person name="Young S."/>
            <person name="Zeng Q."/>
            <person name="Koehrsen M."/>
            <person name="Alvarado L."/>
            <person name="Berlin A."/>
            <person name="Chapman S.B."/>
            <person name="Chen Z."/>
            <person name="Freedman E."/>
            <person name="Gellesch M."/>
            <person name="Goldberg J."/>
            <person name="Griggs A."/>
            <person name="Gujja S."/>
            <person name="Heilman E.R."/>
            <person name="Heiman D."/>
            <person name="Hepburn T."/>
            <person name="Howarth C."/>
            <person name="Jen D."/>
            <person name="Larson L."/>
            <person name="Lewis B."/>
            <person name="Mehta T."/>
            <person name="Park D."/>
            <person name="Pearson M."/>
            <person name="Roberts A."/>
            <person name="Saif S."/>
            <person name="Shea T."/>
            <person name="Shenoy N."/>
            <person name="Sisk P."/>
            <person name="Stolte C."/>
            <person name="Sykes S."/>
            <person name="Walk T."/>
            <person name="White J."/>
            <person name="Yandava C."/>
            <person name="Haas B."/>
            <person name="Henn M.R."/>
            <person name="Nusbaum C."/>
            <person name="Birren B."/>
        </authorList>
    </citation>
    <scope>NUCLEOTIDE SEQUENCE [LARGE SCALE GENOMIC DNA]</scope>
    <source>
        <strain evidence="3">NA</strain>
    </source>
</reference>
<dbReference type="EMBL" id="ADBV01009456">
    <property type="protein sequence ID" value="EJW76173.1"/>
    <property type="molecule type" value="Genomic_DNA"/>
</dbReference>
<name>J9E207_WUCBA</name>
<evidence type="ECO:0000256" key="1">
    <source>
        <dbReference type="SAM" id="MobiDB-lite"/>
    </source>
</evidence>
<protein>
    <submittedName>
        <fullName evidence="2">Uncharacterized protein</fullName>
    </submittedName>
</protein>
<organism evidence="2 3">
    <name type="scientific">Wuchereria bancrofti</name>
    <dbReference type="NCBI Taxonomy" id="6293"/>
    <lineage>
        <taxon>Eukaryota</taxon>
        <taxon>Metazoa</taxon>
        <taxon>Ecdysozoa</taxon>
        <taxon>Nematoda</taxon>
        <taxon>Chromadorea</taxon>
        <taxon>Rhabditida</taxon>
        <taxon>Spirurina</taxon>
        <taxon>Spiruromorpha</taxon>
        <taxon>Filarioidea</taxon>
        <taxon>Onchocercidae</taxon>
        <taxon>Wuchereria</taxon>
    </lineage>
</organism>
<feature type="region of interest" description="Disordered" evidence="1">
    <location>
        <begin position="1"/>
        <end position="20"/>
    </location>
</feature>
<evidence type="ECO:0000313" key="2">
    <source>
        <dbReference type="EMBL" id="EJW76173.1"/>
    </source>
</evidence>
<comment type="caution">
    <text evidence="2">The sequence shown here is derived from an EMBL/GenBank/DDBJ whole genome shotgun (WGS) entry which is preliminary data.</text>
</comment>